<dbReference type="SUPFAM" id="SSF50022">
    <property type="entry name" value="ISP domain"/>
    <property type="match status" value="1"/>
</dbReference>
<gene>
    <name evidence="7" type="ORF">GCM10010121_007300</name>
</gene>
<feature type="compositionally biased region" description="Basic residues" evidence="5">
    <location>
        <begin position="133"/>
        <end position="151"/>
    </location>
</feature>
<evidence type="ECO:0000256" key="2">
    <source>
        <dbReference type="ARBA" id="ARBA00022723"/>
    </source>
</evidence>
<evidence type="ECO:0000256" key="1">
    <source>
        <dbReference type="ARBA" id="ARBA00022714"/>
    </source>
</evidence>
<keyword evidence="3" id="KW-0408">Iron</keyword>
<dbReference type="GO" id="GO:0016705">
    <property type="term" value="F:oxidoreductase activity, acting on paired donors, with incorporation or reduction of molecular oxygen"/>
    <property type="evidence" value="ECO:0007669"/>
    <property type="project" value="UniProtKB-ARBA"/>
</dbReference>
<dbReference type="PROSITE" id="PS51296">
    <property type="entry name" value="RIESKE"/>
    <property type="match status" value="1"/>
</dbReference>
<evidence type="ECO:0000256" key="3">
    <source>
        <dbReference type="ARBA" id="ARBA00023004"/>
    </source>
</evidence>
<dbReference type="EMBL" id="BMQA01000002">
    <property type="protein sequence ID" value="GGI99593.1"/>
    <property type="molecule type" value="Genomic_DNA"/>
</dbReference>
<protein>
    <recommendedName>
        <fullName evidence="6">Rieske domain-containing protein</fullName>
    </recommendedName>
</protein>
<dbReference type="PANTHER" id="PTHR21496">
    <property type="entry name" value="FERREDOXIN-RELATED"/>
    <property type="match status" value="1"/>
</dbReference>
<reference evidence="7" key="1">
    <citation type="journal article" date="2014" name="Int. J. Syst. Evol. Microbiol.">
        <title>Complete genome sequence of Corynebacterium casei LMG S-19264T (=DSM 44701T), isolated from a smear-ripened cheese.</title>
        <authorList>
            <consortium name="US DOE Joint Genome Institute (JGI-PGF)"/>
            <person name="Walter F."/>
            <person name="Albersmeier A."/>
            <person name="Kalinowski J."/>
            <person name="Ruckert C."/>
        </authorList>
    </citation>
    <scope>NUCLEOTIDE SEQUENCE</scope>
    <source>
        <strain evidence="7">JCM 3086</strain>
    </source>
</reference>
<keyword evidence="1" id="KW-0001">2Fe-2S</keyword>
<keyword evidence="8" id="KW-1185">Reference proteome</keyword>
<evidence type="ECO:0000313" key="8">
    <source>
        <dbReference type="Proteomes" id="UP000657574"/>
    </source>
</evidence>
<evidence type="ECO:0000313" key="7">
    <source>
        <dbReference type="EMBL" id="GGI99593.1"/>
    </source>
</evidence>
<evidence type="ECO:0000259" key="6">
    <source>
        <dbReference type="PROSITE" id="PS51296"/>
    </source>
</evidence>
<accession>A0A917K5B8</accession>
<dbReference type="GO" id="GO:0051537">
    <property type="term" value="F:2 iron, 2 sulfur cluster binding"/>
    <property type="evidence" value="ECO:0007669"/>
    <property type="project" value="UniProtKB-KW"/>
</dbReference>
<sequence>MTGPDDLDRWRSASLLHHRTARAGHGPDFPTACTKQVQDRVSRTERGPVIPVCRLEDLPKGESVRVDSTPPVAVFHTDEGDLCAIDDTCTHQDASLAEGWLEGCLVECPLHVASFDLRTGGTDLSPGAPLRPHPPRHRRRRRDPRPPRRRGGNGCISTMPVRHTAISATAPLMTPGAVPGTRRRPAPPETSRTA</sequence>
<proteinExistence type="predicted"/>
<dbReference type="GO" id="GO:0046872">
    <property type="term" value="F:metal ion binding"/>
    <property type="evidence" value="ECO:0007669"/>
    <property type="project" value="UniProtKB-KW"/>
</dbReference>
<dbReference type="InterPro" id="IPR036922">
    <property type="entry name" value="Rieske_2Fe-2S_sf"/>
</dbReference>
<dbReference type="Gene3D" id="2.102.10.10">
    <property type="entry name" value="Rieske [2Fe-2S] iron-sulphur domain"/>
    <property type="match status" value="1"/>
</dbReference>
<dbReference type="Pfam" id="PF00355">
    <property type="entry name" value="Rieske"/>
    <property type="match status" value="1"/>
</dbReference>
<comment type="caution">
    <text evidence="7">The sequence shown here is derived from an EMBL/GenBank/DDBJ whole genome shotgun (WGS) entry which is preliminary data.</text>
</comment>
<dbReference type="PANTHER" id="PTHR21496:SF23">
    <property type="entry name" value="3-PHENYLPROPIONATE_CINNAMIC ACID DIOXYGENASE FERREDOXIN SUBUNIT"/>
    <property type="match status" value="1"/>
</dbReference>
<feature type="domain" description="Rieske" evidence="6">
    <location>
        <begin position="50"/>
        <end position="134"/>
    </location>
</feature>
<dbReference type="NCBIfam" id="NF007422">
    <property type="entry name" value="PRK09965.1"/>
    <property type="match status" value="1"/>
</dbReference>
<dbReference type="Proteomes" id="UP000657574">
    <property type="component" value="Unassembled WGS sequence"/>
</dbReference>
<keyword evidence="4" id="KW-0411">Iron-sulfur</keyword>
<feature type="region of interest" description="Disordered" evidence="5">
    <location>
        <begin position="119"/>
        <end position="194"/>
    </location>
</feature>
<evidence type="ECO:0000256" key="4">
    <source>
        <dbReference type="ARBA" id="ARBA00023014"/>
    </source>
</evidence>
<reference evidence="7" key="2">
    <citation type="submission" date="2020-09" db="EMBL/GenBank/DDBJ databases">
        <authorList>
            <person name="Sun Q."/>
            <person name="Ohkuma M."/>
        </authorList>
    </citation>
    <scope>NUCLEOTIDE SEQUENCE</scope>
    <source>
        <strain evidence="7">JCM 3086</strain>
    </source>
</reference>
<dbReference type="GO" id="GO:0004497">
    <property type="term" value="F:monooxygenase activity"/>
    <property type="evidence" value="ECO:0007669"/>
    <property type="project" value="UniProtKB-ARBA"/>
</dbReference>
<evidence type="ECO:0000256" key="5">
    <source>
        <dbReference type="SAM" id="MobiDB-lite"/>
    </source>
</evidence>
<name>A0A917K5B8_9ACTN</name>
<keyword evidence="2" id="KW-0479">Metal-binding</keyword>
<organism evidence="7 8">
    <name type="scientific">Streptomyces brasiliensis</name>
    <dbReference type="NCBI Taxonomy" id="1954"/>
    <lineage>
        <taxon>Bacteria</taxon>
        <taxon>Bacillati</taxon>
        <taxon>Actinomycetota</taxon>
        <taxon>Actinomycetes</taxon>
        <taxon>Kitasatosporales</taxon>
        <taxon>Streptomycetaceae</taxon>
        <taxon>Streptomyces</taxon>
    </lineage>
</organism>
<dbReference type="InterPro" id="IPR017941">
    <property type="entry name" value="Rieske_2Fe-2S"/>
</dbReference>
<dbReference type="AlphaFoldDB" id="A0A917K5B8"/>